<sequence length="152" mass="15975">MTRRSGVRTPAVIALAATFVGSILALQGVWRVLAAASEEINRRQSQAMTAEESNELFRESAEVYAWLNFGWAAAPTLGVLAAASALALVFVWCFWPRGAAPAAAQSSDGTRTMSAAGSTVNRAETTVPNSSPSTSNSSAPSPISMSTERPRE</sequence>
<gene>
    <name evidence="3" type="ORF">BJ978_000762</name>
</gene>
<keyword evidence="2" id="KW-0472">Membrane</keyword>
<dbReference type="Proteomes" id="UP001139722">
    <property type="component" value="Unassembled WGS sequence"/>
</dbReference>
<evidence type="ECO:0000313" key="3">
    <source>
        <dbReference type="EMBL" id="MCP2370086.1"/>
    </source>
</evidence>
<organism evidence="3 4">
    <name type="scientific">Agromyces terreus</name>
    <dbReference type="NCBI Taxonomy" id="424795"/>
    <lineage>
        <taxon>Bacteria</taxon>
        <taxon>Bacillati</taxon>
        <taxon>Actinomycetota</taxon>
        <taxon>Actinomycetes</taxon>
        <taxon>Micrococcales</taxon>
        <taxon>Microbacteriaceae</taxon>
        <taxon>Agromyces</taxon>
    </lineage>
</organism>
<keyword evidence="4" id="KW-1185">Reference proteome</keyword>
<evidence type="ECO:0000256" key="2">
    <source>
        <dbReference type="SAM" id="Phobius"/>
    </source>
</evidence>
<evidence type="ECO:0000313" key="4">
    <source>
        <dbReference type="Proteomes" id="UP001139722"/>
    </source>
</evidence>
<accession>A0A9X2GZ28</accession>
<keyword evidence="2" id="KW-1133">Transmembrane helix</keyword>
<evidence type="ECO:0000256" key="1">
    <source>
        <dbReference type="SAM" id="MobiDB-lite"/>
    </source>
</evidence>
<evidence type="ECO:0008006" key="5">
    <source>
        <dbReference type="Google" id="ProtNLM"/>
    </source>
</evidence>
<comment type="caution">
    <text evidence="3">The sequence shown here is derived from an EMBL/GenBank/DDBJ whole genome shotgun (WGS) entry which is preliminary data.</text>
</comment>
<feature type="region of interest" description="Disordered" evidence="1">
    <location>
        <begin position="101"/>
        <end position="152"/>
    </location>
</feature>
<feature type="transmembrane region" description="Helical" evidence="2">
    <location>
        <begin position="69"/>
        <end position="95"/>
    </location>
</feature>
<reference evidence="3" key="1">
    <citation type="submission" date="2022-06" db="EMBL/GenBank/DDBJ databases">
        <title>Sequencing the genomes of 1000 actinobacteria strains.</title>
        <authorList>
            <person name="Klenk H.-P."/>
        </authorList>
    </citation>
    <scope>NUCLEOTIDE SEQUENCE</scope>
    <source>
        <strain evidence="3">DSM 22016</strain>
    </source>
</reference>
<feature type="compositionally biased region" description="Polar residues" evidence="1">
    <location>
        <begin position="104"/>
        <end position="124"/>
    </location>
</feature>
<keyword evidence="2" id="KW-0812">Transmembrane</keyword>
<feature type="compositionally biased region" description="Low complexity" evidence="1">
    <location>
        <begin position="125"/>
        <end position="152"/>
    </location>
</feature>
<dbReference type="EMBL" id="JAMZDY010000001">
    <property type="protein sequence ID" value="MCP2370086.1"/>
    <property type="molecule type" value="Genomic_DNA"/>
</dbReference>
<proteinExistence type="predicted"/>
<name>A0A9X2GZ28_9MICO</name>
<dbReference type="AlphaFoldDB" id="A0A9X2GZ28"/>
<protein>
    <recommendedName>
        <fullName evidence="5">Transmembrane protein</fullName>
    </recommendedName>
</protein>